<dbReference type="InterPro" id="IPR005232">
    <property type="entry name" value="LarE"/>
</dbReference>
<protein>
    <submittedName>
        <fullName evidence="2">ATP-dependent sacrificial sulfur transferase LarE</fullName>
    </submittedName>
</protein>
<dbReference type="NCBIfam" id="TIGR00268">
    <property type="entry name" value="ATP-dependent sacrificial sulfur transferase LarE"/>
    <property type="match status" value="1"/>
</dbReference>
<dbReference type="AlphaFoldDB" id="A0A2T3G2H7"/>
<sequence>MNKLELLQEELRNYGKVAIAYSGGVDSNFLFHVALETLGKENVLPVLCRGAMMSKEDIEGALEQLKDSNHVVLSVNPLDVEAFHFNHKDRCYHCKRSIMSKVIGVAKEHDFTYVLDGKNKDDEKVYRPGLKACEELGIISPLANNNLVKQEIRDYSKQLGIATYNKPSNACLASRFDYNTDLTLEKLKLVETGEKYLHDLGMLHVRLRVHGDVARLEVEPEDFMKIIENKELIQNIKNLGFRFVTLDLEGIRSGGYDIENIRNSTKG</sequence>
<dbReference type="GeneID" id="77470036"/>
<dbReference type="PANTHER" id="PTHR43169">
    <property type="entry name" value="EXSB FAMILY PROTEIN"/>
    <property type="match status" value="1"/>
</dbReference>
<keyword evidence="3" id="KW-1185">Reference proteome</keyword>
<evidence type="ECO:0000313" key="2">
    <source>
        <dbReference type="EMBL" id="PST41729.1"/>
    </source>
</evidence>
<evidence type="ECO:0000256" key="1">
    <source>
        <dbReference type="PIRSR" id="PIRSR006661-1"/>
    </source>
</evidence>
<dbReference type="PANTHER" id="PTHR43169:SF2">
    <property type="entry name" value="NAD_GMP SYNTHASE DOMAIN-CONTAINING PROTEIN"/>
    <property type="match status" value="1"/>
</dbReference>
<dbReference type="SUPFAM" id="SSF52402">
    <property type="entry name" value="Adenine nucleotide alpha hydrolases-like"/>
    <property type="match status" value="1"/>
</dbReference>
<dbReference type="RefSeq" id="WP_106987252.1">
    <property type="nucleotide sequence ID" value="NZ_PYLP01000002.1"/>
</dbReference>
<dbReference type="PIRSF" id="PIRSF006661">
    <property type="entry name" value="PP-lp_UCP006661"/>
    <property type="match status" value="1"/>
</dbReference>
<organism evidence="2 3">
    <name type="scientific">Faecalibacillus faecis</name>
    <dbReference type="NCBI Taxonomy" id="1982628"/>
    <lineage>
        <taxon>Bacteria</taxon>
        <taxon>Bacillati</taxon>
        <taxon>Bacillota</taxon>
        <taxon>Erysipelotrichia</taxon>
        <taxon>Erysipelotrichales</taxon>
        <taxon>Coprobacillaceae</taxon>
        <taxon>Faecalibacillus</taxon>
    </lineage>
</organism>
<comment type="caution">
    <text evidence="2">The sequence shown here is derived from an EMBL/GenBank/DDBJ whole genome shotgun (WGS) entry which is preliminary data.</text>
</comment>
<proteinExistence type="predicted"/>
<gene>
    <name evidence="2" type="primary">larE</name>
    <name evidence="2" type="ORF">C7U55_02810</name>
</gene>
<dbReference type="Proteomes" id="UP000241201">
    <property type="component" value="Unassembled WGS sequence"/>
</dbReference>
<reference evidence="3" key="1">
    <citation type="submission" date="2018-03" db="EMBL/GenBank/DDBJ databases">
        <title>Lachnoclostridium SNUG30370 gen.nov., sp.nov., isolated from human faeces.</title>
        <authorList>
            <person name="Seo B."/>
            <person name="Jeon K."/>
            <person name="Ko G."/>
        </authorList>
    </citation>
    <scope>NUCLEOTIDE SEQUENCE [LARGE SCALE GENOMIC DNA]</scope>
    <source>
        <strain evidence="3">SNUG30370</strain>
    </source>
</reference>
<dbReference type="EMBL" id="PYLP01000002">
    <property type="protein sequence ID" value="PST41729.1"/>
    <property type="molecule type" value="Genomic_DNA"/>
</dbReference>
<name>A0A2T3G2H7_9FIRM</name>
<keyword evidence="2" id="KW-0808">Transferase</keyword>
<dbReference type="InterPro" id="IPR014729">
    <property type="entry name" value="Rossmann-like_a/b/a_fold"/>
</dbReference>
<dbReference type="Gene3D" id="3.40.50.620">
    <property type="entry name" value="HUPs"/>
    <property type="match status" value="1"/>
</dbReference>
<dbReference type="GO" id="GO:0016783">
    <property type="term" value="F:sulfurtransferase activity"/>
    <property type="evidence" value="ECO:0007669"/>
    <property type="project" value="InterPro"/>
</dbReference>
<feature type="active site" description="Nucleophile and sulfur donor" evidence="1">
    <location>
        <position position="171"/>
    </location>
</feature>
<dbReference type="InterPro" id="IPR052188">
    <property type="entry name" value="Ni-pincer_cofactor_biosynth"/>
</dbReference>
<dbReference type="CDD" id="cd01990">
    <property type="entry name" value="LarE-like"/>
    <property type="match status" value="1"/>
</dbReference>
<evidence type="ECO:0000313" key="3">
    <source>
        <dbReference type="Proteomes" id="UP000241201"/>
    </source>
</evidence>
<accession>A0A2T3G2H7</accession>